<accession>A0AAW6TNG5</accession>
<sequence>MNSIELQNRYYDSIVENYSLHCQNGGDYNNFKNLINYDLCFQKIDELIIDELLVTWCYHDCISKYWTTKLITDLLLPVNIDDLIKNRLHSKDTEDNIIEYYYFEKYNDFLSAKDKFSTSFK</sequence>
<organism evidence="1 2">
    <name type="scientific">Flavobacterium yafengii</name>
    <dbReference type="NCBI Taxonomy" id="3041253"/>
    <lineage>
        <taxon>Bacteria</taxon>
        <taxon>Pseudomonadati</taxon>
        <taxon>Bacteroidota</taxon>
        <taxon>Flavobacteriia</taxon>
        <taxon>Flavobacteriales</taxon>
        <taxon>Flavobacteriaceae</taxon>
        <taxon>Flavobacterium</taxon>
    </lineage>
</organism>
<gene>
    <name evidence="1" type="ORF">QLS97_04510</name>
</gene>
<evidence type="ECO:0000313" key="2">
    <source>
        <dbReference type="Proteomes" id="UP001228643"/>
    </source>
</evidence>
<dbReference type="Proteomes" id="UP001228643">
    <property type="component" value="Unassembled WGS sequence"/>
</dbReference>
<name>A0AAW6TNG5_9FLAO</name>
<evidence type="ECO:0000313" key="1">
    <source>
        <dbReference type="EMBL" id="MDI5948905.1"/>
    </source>
</evidence>
<dbReference type="EMBL" id="JASCRY010000001">
    <property type="protein sequence ID" value="MDI5948905.1"/>
    <property type="molecule type" value="Genomic_DNA"/>
</dbReference>
<protein>
    <recommendedName>
        <fullName evidence="3">PIR Superfamily Protein</fullName>
    </recommendedName>
</protein>
<dbReference type="RefSeq" id="WP_282714489.1">
    <property type="nucleotide sequence ID" value="NZ_JASCRV010000001.1"/>
</dbReference>
<proteinExistence type="predicted"/>
<keyword evidence="2" id="KW-1185">Reference proteome</keyword>
<comment type="caution">
    <text evidence="1">The sequence shown here is derived from an EMBL/GenBank/DDBJ whole genome shotgun (WGS) entry which is preliminary data.</text>
</comment>
<evidence type="ECO:0008006" key="3">
    <source>
        <dbReference type="Google" id="ProtNLM"/>
    </source>
</evidence>
<dbReference type="AlphaFoldDB" id="A0AAW6TNG5"/>
<reference evidence="1 2" key="1">
    <citation type="submission" date="2023-04" db="EMBL/GenBank/DDBJ databases">
        <title>Two novel species of Flavobacterium.</title>
        <authorList>
            <person name="Liu Q."/>
            <person name="Xin Y.-H."/>
        </authorList>
    </citation>
    <scope>NUCLEOTIDE SEQUENCE [LARGE SCALE GENOMIC DNA]</scope>
    <source>
        <strain evidence="1 2">LB2P87</strain>
    </source>
</reference>